<protein>
    <recommendedName>
        <fullName evidence="1">Protein FAR1-RELATED SEQUENCE</fullName>
    </recommendedName>
</protein>
<dbReference type="AlphaFoldDB" id="A0A445CB23"/>
<dbReference type="Proteomes" id="UP000289738">
    <property type="component" value="Chromosome A07"/>
</dbReference>
<keyword evidence="1" id="KW-0479">Metal-binding</keyword>
<keyword evidence="1" id="KW-0862">Zinc</keyword>
<keyword evidence="1" id="KW-0863">Zinc-finger</keyword>
<keyword evidence="1" id="KW-0539">Nucleus</keyword>
<name>A0A445CB23_ARAHY</name>
<keyword evidence="3" id="KW-1185">Reference proteome</keyword>
<dbReference type="PANTHER" id="PTHR31669">
    <property type="entry name" value="PROTEIN FAR1-RELATED SEQUENCE 10-RELATED"/>
    <property type="match status" value="1"/>
</dbReference>
<dbReference type="EMBL" id="SDMP01000007">
    <property type="protein sequence ID" value="RYR48145.1"/>
    <property type="molecule type" value="Genomic_DNA"/>
</dbReference>
<organism evidence="2 3">
    <name type="scientific">Arachis hypogaea</name>
    <name type="common">Peanut</name>
    <dbReference type="NCBI Taxonomy" id="3818"/>
    <lineage>
        <taxon>Eukaryota</taxon>
        <taxon>Viridiplantae</taxon>
        <taxon>Streptophyta</taxon>
        <taxon>Embryophyta</taxon>
        <taxon>Tracheophyta</taxon>
        <taxon>Spermatophyta</taxon>
        <taxon>Magnoliopsida</taxon>
        <taxon>eudicotyledons</taxon>
        <taxon>Gunneridae</taxon>
        <taxon>Pentapetalae</taxon>
        <taxon>rosids</taxon>
        <taxon>fabids</taxon>
        <taxon>Fabales</taxon>
        <taxon>Fabaceae</taxon>
        <taxon>Papilionoideae</taxon>
        <taxon>50 kb inversion clade</taxon>
        <taxon>dalbergioids sensu lato</taxon>
        <taxon>Dalbergieae</taxon>
        <taxon>Pterocarpus clade</taxon>
        <taxon>Arachis</taxon>
    </lineage>
</organism>
<sequence>MSLVKEFGLEDKPWVNNMYEEKHMWVTAYIRSKFFPGFRTTSKCEGLHSVVARYVGSRYDLTNFVGHFQRCVAHLRFKEFNADYESTRGVPVMQTCIELLERFAAEVYTHEIFLLFRPFLSKAGSMRVLNIENNNECSKYIVCKHGSALMEFSKQLVVVAAKVPKRFDETRDIIMELYSSYKAADKGTKQPQSCVAKSSNPYVHQTNIGSGQLSKKKRQCCSVYQMEGHKKITCPWQKDIDNNVMGDEANGSDDGERPLIQLNKIIFIIRYSSMNINIRTLSL</sequence>
<evidence type="ECO:0000313" key="2">
    <source>
        <dbReference type="EMBL" id="RYR48145.1"/>
    </source>
</evidence>
<dbReference type="GO" id="GO:0008270">
    <property type="term" value="F:zinc ion binding"/>
    <property type="evidence" value="ECO:0007669"/>
    <property type="project" value="UniProtKB-UniRule"/>
</dbReference>
<evidence type="ECO:0000313" key="3">
    <source>
        <dbReference type="Proteomes" id="UP000289738"/>
    </source>
</evidence>
<dbReference type="GO" id="GO:0006355">
    <property type="term" value="P:regulation of DNA-templated transcription"/>
    <property type="evidence" value="ECO:0007669"/>
    <property type="project" value="UniProtKB-UniRule"/>
</dbReference>
<reference evidence="2 3" key="1">
    <citation type="submission" date="2019-01" db="EMBL/GenBank/DDBJ databases">
        <title>Sequencing of cultivated peanut Arachis hypogaea provides insights into genome evolution and oil improvement.</title>
        <authorList>
            <person name="Chen X."/>
        </authorList>
    </citation>
    <scope>NUCLEOTIDE SEQUENCE [LARGE SCALE GENOMIC DNA]</scope>
    <source>
        <strain evidence="3">cv. Fuhuasheng</strain>
        <tissue evidence="2">Leaves</tissue>
    </source>
</reference>
<proteinExistence type="inferred from homology"/>
<evidence type="ECO:0000256" key="1">
    <source>
        <dbReference type="RuleBase" id="RU367018"/>
    </source>
</evidence>
<dbReference type="InterPro" id="IPR031052">
    <property type="entry name" value="FHY3/FAR1"/>
</dbReference>
<comment type="caution">
    <text evidence="2">The sequence shown here is derived from an EMBL/GenBank/DDBJ whole genome shotgun (WGS) entry which is preliminary data.</text>
</comment>
<comment type="subcellular location">
    <subcellularLocation>
        <location evidence="1">Nucleus</location>
    </subcellularLocation>
</comment>
<dbReference type="GO" id="GO:0005634">
    <property type="term" value="C:nucleus"/>
    <property type="evidence" value="ECO:0007669"/>
    <property type="project" value="UniProtKB-SubCell"/>
</dbReference>
<comment type="similarity">
    <text evidence="1">Belongs to the FHY3/FAR1 family.</text>
</comment>
<dbReference type="PANTHER" id="PTHR31669:SF292">
    <property type="entry name" value="OS02G0262500 PROTEIN"/>
    <property type="match status" value="1"/>
</dbReference>
<gene>
    <name evidence="2" type="ORF">Ahy_A07g034135</name>
</gene>
<comment type="function">
    <text evidence="1">Putative transcription activator involved in regulating light control of development.</text>
</comment>
<accession>A0A445CB23</accession>